<reference evidence="3 4" key="1">
    <citation type="submission" date="2020-10" db="EMBL/GenBank/DDBJ databases">
        <title>ChiBAC.</title>
        <authorList>
            <person name="Zenner C."/>
            <person name="Hitch T.C.A."/>
            <person name="Clavel T."/>
        </authorList>
    </citation>
    <scope>NUCLEOTIDE SEQUENCE [LARGE SCALE GENOMIC DNA]</scope>
    <source>
        <strain evidence="3 4">DSM 109015</strain>
    </source>
</reference>
<dbReference type="EMBL" id="JADCKC010000003">
    <property type="protein sequence ID" value="MBE5038323.1"/>
    <property type="molecule type" value="Genomic_DNA"/>
</dbReference>
<keyword evidence="1" id="KW-0472">Membrane</keyword>
<keyword evidence="1" id="KW-1133">Transmembrane helix</keyword>
<keyword evidence="1" id="KW-0812">Transmembrane</keyword>
<evidence type="ECO:0000256" key="2">
    <source>
        <dbReference type="SAM" id="SignalP"/>
    </source>
</evidence>
<keyword evidence="2" id="KW-0732">Signal</keyword>
<comment type="caution">
    <text evidence="3">The sequence shown here is derived from an EMBL/GenBank/DDBJ whole genome shotgun (WGS) entry which is preliminary data.</text>
</comment>
<evidence type="ECO:0000256" key="1">
    <source>
        <dbReference type="SAM" id="Phobius"/>
    </source>
</evidence>
<name>A0ABR9R5E5_9FIRM</name>
<proteinExistence type="predicted"/>
<feature type="chain" id="PRO_5047366935" description="Gram-positive cocci surface proteins LPxTG domain-containing protein" evidence="2">
    <location>
        <begin position="31"/>
        <end position="617"/>
    </location>
</feature>
<evidence type="ECO:0000313" key="4">
    <source>
        <dbReference type="Proteomes" id="UP000768567"/>
    </source>
</evidence>
<accession>A0ABR9R5E5</accession>
<gene>
    <name evidence="3" type="ORF">INF35_11050</name>
</gene>
<feature type="signal peptide" evidence="2">
    <location>
        <begin position="1"/>
        <end position="30"/>
    </location>
</feature>
<evidence type="ECO:0008006" key="5">
    <source>
        <dbReference type="Google" id="ProtNLM"/>
    </source>
</evidence>
<keyword evidence="4" id="KW-1185">Reference proteome</keyword>
<organism evidence="3 4">
    <name type="scientific">Gemmiger gallinarum</name>
    <dbReference type="NCBI Taxonomy" id="2779354"/>
    <lineage>
        <taxon>Bacteria</taxon>
        <taxon>Bacillati</taxon>
        <taxon>Bacillota</taxon>
        <taxon>Clostridia</taxon>
        <taxon>Eubacteriales</taxon>
        <taxon>Gemmiger</taxon>
    </lineage>
</organism>
<sequence>MQKTKKFRRLLAALLAVLMLSIGIPAMAFATGDSNSVRPTFQFVDVADGKIVATEIAGKVYQINKEYTIEDMYEGDVSVPNDYKFAGSEDWTFVIKDAENTTVSVAVEKIENSQPTEKKVYLNFYDEKNSVQVAEIAIEVAADAGNVNYTKVLEHLPDGYEYIGEQGDLAISDKYVYVPVQPVEDSEPTTVIMTIRFMDGDEFVAGGDYFLPEGVQNYSVLEQYLPDGYKLSVSGDFMVAEGTSLDVRVEKIVKDVIMNIRFMDGDTFVSGGDYFLPEGVQNYSVLEQYVPVGYQMSVSGDFMVAEGTSLDVRVEKVNDAIIVNIAFVDPYGNVIAGGDYFVPAGVQNRQVLDRYVPQGYKQAVTGDILFEAGEHYDINLVEDTSIVNIQFIDMEGNVIAGGDYFVPTGIHNRTVLNQYVPEGYYQVVTGDIQFIYGQHYEIVIDRVPETATAKTAVFRKGENDVWNENPDNPDEVHYTFWSFDPDEPCTVPSITTGDKSKALDYWVCDLDETVTLQPGEDFCYNDLDQGKLEGCSGDFAFYPVYKDVTTTSNTVTASSDDSSDEVVKAEAPADNSTKILPQTGNQGVVSPVSFVVVLCAALAGAAVYLFAIRKKLN</sequence>
<evidence type="ECO:0000313" key="3">
    <source>
        <dbReference type="EMBL" id="MBE5038323.1"/>
    </source>
</evidence>
<dbReference type="Proteomes" id="UP000768567">
    <property type="component" value="Unassembled WGS sequence"/>
</dbReference>
<protein>
    <recommendedName>
        <fullName evidence="5">Gram-positive cocci surface proteins LPxTG domain-containing protein</fullName>
    </recommendedName>
</protein>
<dbReference type="RefSeq" id="WP_193502401.1">
    <property type="nucleotide sequence ID" value="NZ_JADCKC010000003.1"/>
</dbReference>
<feature type="transmembrane region" description="Helical" evidence="1">
    <location>
        <begin position="588"/>
        <end position="611"/>
    </location>
</feature>